<gene>
    <name evidence="2" type="ORF">IHE71_21325</name>
</gene>
<feature type="domain" description="DUF4097" evidence="1">
    <location>
        <begin position="21"/>
        <end position="253"/>
    </location>
</feature>
<dbReference type="Proteomes" id="UP000625527">
    <property type="component" value="Unassembled WGS sequence"/>
</dbReference>
<organism evidence="2 3">
    <name type="scientific">Myceligenerans pegani</name>
    <dbReference type="NCBI Taxonomy" id="2776917"/>
    <lineage>
        <taxon>Bacteria</taxon>
        <taxon>Bacillati</taxon>
        <taxon>Actinomycetota</taxon>
        <taxon>Actinomycetes</taxon>
        <taxon>Micrococcales</taxon>
        <taxon>Promicromonosporaceae</taxon>
        <taxon>Myceligenerans</taxon>
    </lineage>
</organism>
<dbReference type="InterPro" id="IPR025164">
    <property type="entry name" value="Toastrack_DUF4097"/>
</dbReference>
<evidence type="ECO:0000313" key="2">
    <source>
        <dbReference type="EMBL" id="MBE1878239.1"/>
    </source>
</evidence>
<dbReference type="EMBL" id="JADAQT010000108">
    <property type="protein sequence ID" value="MBE1878239.1"/>
    <property type="molecule type" value="Genomic_DNA"/>
</dbReference>
<accession>A0ABR9N3J9</accession>
<proteinExistence type="predicted"/>
<comment type="caution">
    <text evidence="2">The sequence shown here is derived from an EMBL/GenBank/DDBJ whole genome shotgun (WGS) entry which is preliminary data.</text>
</comment>
<reference evidence="2 3" key="1">
    <citation type="submission" date="2020-10" db="EMBL/GenBank/DDBJ databases">
        <title>Myceligenerans pegani sp. nov., an endophytic actinomycete isolated from Peganum harmala L. in Xinjiang, China.</title>
        <authorList>
            <person name="Xin L."/>
        </authorList>
    </citation>
    <scope>NUCLEOTIDE SEQUENCE [LARGE SCALE GENOMIC DNA]</scope>
    <source>
        <strain evidence="2 3">TRM65318</strain>
    </source>
</reference>
<keyword evidence="3" id="KW-1185">Reference proteome</keyword>
<evidence type="ECO:0000313" key="3">
    <source>
        <dbReference type="Proteomes" id="UP000625527"/>
    </source>
</evidence>
<name>A0ABR9N3J9_9MICO</name>
<sequence>MPTFPAPGPVPIRVDVPFGNLRVVAGERDDVVVTVLPTDPAKSGSVRAAEEVRVQRDGEAVEITYPGSWKQWVLPFAAGTADVTVELPEGSDVRGKVGSFFAEGSLGTVELTASAGDARVEEVDRIDLKVSAGNAVVGRTVDAADLRVSAGSVRIDEFTGEGSVRATNGTVTVGDVIGSLDVTGAHAEIAVSRVRGTLTAKSAHSGIRVNNVVSGSVTLSTSYGSIEVGVPEGTAAFLDVASEHGAVRNQLTPAAAPVEGEATAEVHAHTGYGEIIIRRP</sequence>
<dbReference type="RefSeq" id="WP_192864779.1">
    <property type="nucleotide sequence ID" value="NZ_JADAQT010000108.1"/>
</dbReference>
<evidence type="ECO:0000259" key="1">
    <source>
        <dbReference type="Pfam" id="PF13349"/>
    </source>
</evidence>
<protein>
    <submittedName>
        <fullName evidence="2">DUF4097 family beta strand repeat protein</fullName>
    </submittedName>
</protein>
<dbReference type="Pfam" id="PF13349">
    <property type="entry name" value="DUF4097"/>
    <property type="match status" value="1"/>
</dbReference>